<evidence type="ECO:0000313" key="3">
    <source>
        <dbReference type="EMBL" id="MBP2620281.1"/>
    </source>
</evidence>
<proteinExistence type="predicted"/>
<dbReference type="EMBL" id="QFAY01000004">
    <property type="protein sequence ID" value="MBP2620281.1"/>
    <property type="molecule type" value="Genomic_DNA"/>
</dbReference>
<comment type="caution">
    <text evidence="3">The sequence shown here is derived from an EMBL/GenBank/DDBJ whole genome shotgun (WGS) entry which is preliminary data.</text>
</comment>
<dbReference type="RefSeq" id="WP_209550811.1">
    <property type="nucleotide sequence ID" value="NZ_QFAY01000004.1"/>
</dbReference>
<feature type="chain" id="PRO_5046425457" description="DUF4097 domain-containing protein" evidence="1">
    <location>
        <begin position="29"/>
        <end position="356"/>
    </location>
</feature>
<organism evidence="3 4">
    <name type="scientific">Streptococcus panodentis</name>
    <dbReference type="NCBI Taxonomy" id="1581472"/>
    <lineage>
        <taxon>Bacteria</taxon>
        <taxon>Bacillati</taxon>
        <taxon>Bacillota</taxon>
        <taxon>Bacilli</taxon>
        <taxon>Lactobacillales</taxon>
        <taxon>Streptococcaceae</taxon>
        <taxon>Streptococcus</taxon>
    </lineage>
</organism>
<keyword evidence="4" id="KW-1185">Reference proteome</keyword>
<protein>
    <recommendedName>
        <fullName evidence="2">DUF4097 domain-containing protein</fullName>
    </recommendedName>
</protein>
<feature type="signal peptide" evidence="1">
    <location>
        <begin position="1"/>
        <end position="28"/>
    </location>
</feature>
<evidence type="ECO:0000313" key="4">
    <source>
        <dbReference type="Proteomes" id="UP001519349"/>
    </source>
</evidence>
<gene>
    <name evidence="3" type="ORF">DHL47_02830</name>
</gene>
<accession>A0ABS5AUM9</accession>
<evidence type="ECO:0000256" key="1">
    <source>
        <dbReference type="SAM" id="SignalP"/>
    </source>
</evidence>
<reference evidence="3 4" key="1">
    <citation type="submission" date="2018-05" db="EMBL/GenBank/DDBJ databases">
        <title>Draft genome sequence of Streptococcus panodentis CCUG 70867T.</title>
        <authorList>
            <person name="Salva-Serra F."/>
            <person name="Mendez V."/>
            <person name="Jaen-Luchoro D."/>
            <person name="Gonzales-Siles L."/>
            <person name="Karlsson R."/>
            <person name="Engstrom-Jakobsson H."/>
            <person name="Busquets A."/>
            <person name="Gomila M."/>
            <person name="Pineiro-Iglesias B."/>
            <person name="Bennasar-Figueras A."/>
            <person name="Seeger M."/>
            <person name="Moore E."/>
        </authorList>
    </citation>
    <scope>NUCLEOTIDE SEQUENCE [LARGE SCALE GENOMIC DNA]</scope>
    <source>
        <strain evidence="3 4">CCUG 70867</strain>
    </source>
</reference>
<feature type="domain" description="DUF4097" evidence="2">
    <location>
        <begin position="57"/>
        <end position="354"/>
    </location>
</feature>
<dbReference type="Pfam" id="PF13349">
    <property type="entry name" value="DUF4097"/>
    <property type="match status" value="1"/>
</dbReference>
<sequence>MANINWKKSLLSAAVLACLFGGALTAIGSVTGGVNDLIHSANSELKLTKEEKSFSDISSLNIDLAARNLVISQSPDDKAHLTYYQSDSNYEIDGKALGKITATDENGSLNIKEDGADSFHISTDIRSFHISTGIRSLLSLFDQESQEKRTIQLSLPKGTNLETFTGNAFLGDVTLSNLSVKDADFSLSNGSLTVNDSQFTSGKISNSLGDITLNNSQIGSGNLSLSSGSISLNNSQFSSGEISTDLGDIRANTSKISDSSLSVSSGSLNSEQLELAGKITITDQLGDVNLNLVSGSLSQLSFDLKTELGDISLPDDIQVNYGKNDDAIGGSATRKIDNAAIDLTVNNQSGSIKLSE</sequence>
<name>A0ABS5AUM9_9STRE</name>
<dbReference type="InterPro" id="IPR025164">
    <property type="entry name" value="Toastrack_DUF4097"/>
</dbReference>
<keyword evidence="1" id="KW-0732">Signal</keyword>
<dbReference type="Proteomes" id="UP001519349">
    <property type="component" value="Unassembled WGS sequence"/>
</dbReference>
<evidence type="ECO:0000259" key="2">
    <source>
        <dbReference type="Pfam" id="PF13349"/>
    </source>
</evidence>